<feature type="transmembrane region" description="Helical" evidence="9">
    <location>
        <begin position="43"/>
        <end position="68"/>
    </location>
</feature>
<dbReference type="InterPro" id="IPR017452">
    <property type="entry name" value="GPCR_Rhodpsn_7TM"/>
</dbReference>
<dbReference type="PRINTS" id="PR00237">
    <property type="entry name" value="GPCRRHODOPSN"/>
</dbReference>
<feature type="transmembrane region" description="Helical" evidence="9">
    <location>
        <begin position="158"/>
        <end position="178"/>
    </location>
</feature>
<sequence length="402" mass="46662">MDHEKIIYDLAKEMDEMPNDTLIDLLESTSNKTRSYDKLERQIVLPLSFGLLVILSLFSNTLVCHVIFKKKKMMTVTNIFIANMAFSDILLVLINVPLNIARHIMDEWIFGPFLCHLLNFSLMISVYVSTFTLTAIALDRQRVLLYPLHPRITKRTAFMILILIWSFSAVFSLPYALFTRVDQVHFLHTSVKRCRTNGFPQPNFIWEQSMTVATFLVQYVLPLVTITVTYSRIVHRLWVRTHLGVVTETQLVLQIQNKRKSIKLLVAVVVVFAVCWMPLNLYHLLTDLYPDPTVFPYDTNAFFVCQWIAISSACINPILYCYINPSFRAEVKSRFSCCSSRSETPHVSEMEMDDLLTRETLPRNRRYTLNSSSTDARRLENNHVKDYAYKFVSSQQNGHIHV</sequence>
<keyword evidence="7" id="KW-0675">Receptor</keyword>
<evidence type="ECO:0000256" key="3">
    <source>
        <dbReference type="ARBA" id="ARBA00022692"/>
    </source>
</evidence>
<proteinExistence type="inferred from homology"/>
<dbReference type="SUPFAM" id="SSF81321">
    <property type="entry name" value="Family A G protein-coupled receptor-like"/>
    <property type="match status" value="1"/>
</dbReference>
<dbReference type="GO" id="GO:0004983">
    <property type="term" value="F:neuropeptide Y receptor activity"/>
    <property type="evidence" value="ECO:0007669"/>
    <property type="project" value="InterPro"/>
</dbReference>
<feature type="domain" description="G-protein coupled receptors family 1 profile" evidence="10">
    <location>
        <begin position="59"/>
        <end position="320"/>
    </location>
</feature>
<evidence type="ECO:0000313" key="12">
    <source>
        <dbReference type="Proteomes" id="UP001186944"/>
    </source>
</evidence>
<dbReference type="Proteomes" id="UP001186944">
    <property type="component" value="Unassembled WGS sequence"/>
</dbReference>
<dbReference type="PROSITE" id="PS50262">
    <property type="entry name" value="G_PROTEIN_RECEP_F1_2"/>
    <property type="match status" value="1"/>
</dbReference>
<evidence type="ECO:0000256" key="7">
    <source>
        <dbReference type="ARBA" id="ARBA00023170"/>
    </source>
</evidence>
<feature type="transmembrane region" description="Helical" evidence="9">
    <location>
        <begin position="120"/>
        <end position="138"/>
    </location>
</feature>
<evidence type="ECO:0000256" key="9">
    <source>
        <dbReference type="SAM" id="Phobius"/>
    </source>
</evidence>
<evidence type="ECO:0000256" key="1">
    <source>
        <dbReference type="ARBA" id="ARBA00004141"/>
    </source>
</evidence>
<accession>A0AA89BU92</accession>
<dbReference type="Pfam" id="PF00001">
    <property type="entry name" value="7tm_1"/>
    <property type="match status" value="1"/>
</dbReference>
<dbReference type="PRINTS" id="PR01012">
    <property type="entry name" value="NRPEPTIDEYR"/>
</dbReference>
<evidence type="ECO:0000313" key="11">
    <source>
        <dbReference type="EMBL" id="KAK3096150.1"/>
    </source>
</evidence>
<dbReference type="Gene3D" id="1.20.1070.10">
    <property type="entry name" value="Rhodopsin 7-helix transmembrane proteins"/>
    <property type="match status" value="1"/>
</dbReference>
<dbReference type="SMART" id="SM01381">
    <property type="entry name" value="7TM_GPCR_Srsx"/>
    <property type="match status" value="1"/>
</dbReference>
<name>A0AA89BU92_PINIB</name>
<dbReference type="PANTHER" id="PTHR24235:SF29">
    <property type="entry name" value="GH23382P"/>
    <property type="match status" value="1"/>
</dbReference>
<feature type="transmembrane region" description="Helical" evidence="9">
    <location>
        <begin position="301"/>
        <end position="323"/>
    </location>
</feature>
<dbReference type="EMBL" id="VSWD01000008">
    <property type="protein sequence ID" value="KAK3096150.1"/>
    <property type="molecule type" value="Genomic_DNA"/>
</dbReference>
<evidence type="ECO:0000256" key="5">
    <source>
        <dbReference type="ARBA" id="ARBA00023040"/>
    </source>
</evidence>
<evidence type="ECO:0000256" key="2">
    <source>
        <dbReference type="ARBA" id="ARBA00010663"/>
    </source>
</evidence>
<keyword evidence="8" id="KW-0807">Transducer</keyword>
<gene>
    <name evidence="11" type="ORF">FSP39_023786</name>
</gene>
<dbReference type="GO" id="GO:0042923">
    <property type="term" value="F:neuropeptide binding"/>
    <property type="evidence" value="ECO:0007669"/>
    <property type="project" value="TreeGrafter"/>
</dbReference>
<evidence type="ECO:0000256" key="8">
    <source>
        <dbReference type="ARBA" id="ARBA00023224"/>
    </source>
</evidence>
<comment type="subcellular location">
    <subcellularLocation>
        <location evidence="1">Membrane</location>
        <topology evidence="1">Multi-pass membrane protein</topology>
    </subcellularLocation>
</comment>
<feature type="transmembrane region" description="Helical" evidence="9">
    <location>
        <begin position="210"/>
        <end position="230"/>
    </location>
</feature>
<evidence type="ECO:0000256" key="6">
    <source>
        <dbReference type="ARBA" id="ARBA00023136"/>
    </source>
</evidence>
<comment type="caution">
    <text evidence="11">The sequence shown here is derived from an EMBL/GenBank/DDBJ whole genome shotgun (WGS) entry which is preliminary data.</text>
</comment>
<organism evidence="11 12">
    <name type="scientific">Pinctada imbricata</name>
    <name type="common">Atlantic pearl-oyster</name>
    <name type="synonym">Pinctada martensii</name>
    <dbReference type="NCBI Taxonomy" id="66713"/>
    <lineage>
        <taxon>Eukaryota</taxon>
        <taxon>Metazoa</taxon>
        <taxon>Spiralia</taxon>
        <taxon>Lophotrochozoa</taxon>
        <taxon>Mollusca</taxon>
        <taxon>Bivalvia</taxon>
        <taxon>Autobranchia</taxon>
        <taxon>Pteriomorphia</taxon>
        <taxon>Pterioida</taxon>
        <taxon>Pterioidea</taxon>
        <taxon>Pteriidae</taxon>
        <taxon>Pinctada</taxon>
    </lineage>
</organism>
<keyword evidence="5" id="KW-0297">G-protein coupled receptor</keyword>
<dbReference type="GO" id="GO:0005886">
    <property type="term" value="C:plasma membrane"/>
    <property type="evidence" value="ECO:0007669"/>
    <property type="project" value="TreeGrafter"/>
</dbReference>
<keyword evidence="4 9" id="KW-1133">Transmembrane helix</keyword>
<evidence type="ECO:0000256" key="4">
    <source>
        <dbReference type="ARBA" id="ARBA00022989"/>
    </source>
</evidence>
<keyword evidence="12" id="KW-1185">Reference proteome</keyword>
<reference evidence="11" key="1">
    <citation type="submission" date="2019-08" db="EMBL/GenBank/DDBJ databases">
        <title>The improved chromosome-level genome for the pearl oyster Pinctada fucata martensii using PacBio sequencing and Hi-C.</title>
        <authorList>
            <person name="Zheng Z."/>
        </authorList>
    </citation>
    <scope>NUCLEOTIDE SEQUENCE</scope>
    <source>
        <strain evidence="11">ZZ-2019</strain>
        <tissue evidence="11">Adductor muscle</tissue>
    </source>
</reference>
<dbReference type="InterPro" id="IPR000276">
    <property type="entry name" value="GPCR_Rhodpsn"/>
</dbReference>
<dbReference type="InterPro" id="IPR000611">
    <property type="entry name" value="NPY_rcpt"/>
</dbReference>
<keyword evidence="3 9" id="KW-0812">Transmembrane</keyword>
<dbReference type="PANTHER" id="PTHR24235">
    <property type="entry name" value="NEUROPEPTIDE Y RECEPTOR"/>
    <property type="match status" value="1"/>
</dbReference>
<feature type="transmembrane region" description="Helical" evidence="9">
    <location>
        <begin position="264"/>
        <end position="281"/>
    </location>
</feature>
<keyword evidence="6 9" id="KW-0472">Membrane</keyword>
<protein>
    <recommendedName>
        <fullName evidence="10">G-protein coupled receptors family 1 profile domain-containing protein</fullName>
    </recommendedName>
</protein>
<evidence type="ECO:0000259" key="10">
    <source>
        <dbReference type="PROSITE" id="PS50262"/>
    </source>
</evidence>
<comment type="similarity">
    <text evidence="2">Belongs to the G-protein coupled receptor 1 family.</text>
</comment>
<feature type="transmembrane region" description="Helical" evidence="9">
    <location>
        <begin position="80"/>
        <end position="100"/>
    </location>
</feature>
<dbReference type="GO" id="GO:0043005">
    <property type="term" value="C:neuron projection"/>
    <property type="evidence" value="ECO:0007669"/>
    <property type="project" value="TreeGrafter"/>
</dbReference>
<dbReference type="AlphaFoldDB" id="A0AA89BU92"/>